<feature type="active site" description="Proton donor; for delta-elimination activity" evidence="15">
    <location>
        <position position="263"/>
    </location>
</feature>
<dbReference type="PROSITE" id="PS51068">
    <property type="entry name" value="FPG_CAT"/>
    <property type="match status" value="1"/>
</dbReference>
<evidence type="ECO:0000256" key="8">
    <source>
        <dbReference type="ARBA" id="ARBA00022833"/>
    </source>
</evidence>
<keyword evidence="6 15" id="KW-0863">Zinc-finger</keyword>
<evidence type="ECO:0000256" key="6">
    <source>
        <dbReference type="ARBA" id="ARBA00022771"/>
    </source>
</evidence>
<evidence type="ECO:0000256" key="10">
    <source>
        <dbReference type="ARBA" id="ARBA00023204"/>
    </source>
</evidence>
<dbReference type="CDD" id="cd08966">
    <property type="entry name" value="EcFpg-like_N"/>
    <property type="match status" value="1"/>
</dbReference>
<feature type="binding site" evidence="15">
    <location>
        <position position="154"/>
    </location>
    <ligand>
        <name>DNA</name>
        <dbReference type="ChEBI" id="CHEBI:16991"/>
    </ligand>
</feature>
<dbReference type="Gene3D" id="3.20.190.10">
    <property type="entry name" value="MutM-like, N-terminal"/>
    <property type="match status" value="1"/>
</dbReference>
<sequence length="275" mass="31082">MPELPEVETVRRGLEKLILGATVVKVDVFYPKMIVGDCDKFVQTLQNKTIEAVDRRGKYLLFRFSDSITMMSHLRMEGKYFVKAKGSPKEKHTHVIFYLQDGRQLHYNDVRKFGRMELFLTGQELESSSLKKLGPEPTEASFKLAAFYQALQSKHKNIKTALLDQTLVAGVGNIYADEVLWIAKIHPQTPCNKLTLDQADLLRKAIIEELAMASKAGGTTIRSYANAFLEEGQFQFALNVYGKKDQPCPRCQTPIVKIVVGQRGTHFCPKCQVLP</sequence>
<dbReference type="PANTHER" id="PTHR22993:SF9">
    <property type="entry name" value="FORMAMIDOPYRIMIDINE-DNA GLYCOSYLASE"/>
    <property type="match status" value="1"/>
</dbReference>
<evidence type="ECO:0000313" key="18">
    <source>
        <dbReference type="EMBL" id="SEM40933.1"/>
    </source>
</evidence>
<dbReference type="SUPFAM" id="SSF81624">
    <property type="entry name" value="N-terminal domain of MutM-like DNA repair proteins"/>
    <property type="match status" value="1"/>
</dbReference>
<evidence type="ECO:0000256" key="13">
    <source>
        <dbReference type="ARBA" id="ARBA00023295"/>
    </source>
</evidence>
<comment type="catalytic activity">
    <reaction evidence="1 15">
        <text>Hydrolysis of DNA containing ring-opened 7-methylguanine residues, releasing 2,6-diamino-4-hydroxy-5-(N-methyl)formamidopyrimidine.</text>
        <dbReference type="EC" id="3.2.2.23"/>
    </reaction>
</comment>
<dbReference type="SMART" id="SM00898">
    <property type="entry name" value="Fapy_DNA_glyco"/>
    <property type="match status" value="1"/>
</dbReference>
<dbReference type="PANTHER" id="PTHR22993">
    <property type="entry name" value="FORMAMIDOPYRIMIDINE-DNA GLYCOSYLASE"/>
    <property type="match status" value="1"/>
</dbReference>
<accession>A0ABY1A9N9</accession>
<comment type="caution">
    <text evidence="18">The sequence shown here is derived from an EMBL/GenBank/DDBJ whole genome shotgun (WGS) entry which is preliminary data.</text>
</comment>
<dbReference type="Pfam" id="PF06831">
    <property type="entry name" value="H2TH"/>
    <property type="match status" value="1"/>
</dbReference>
<dbReference type="NCBIfam" id="TIGR00577">
    <property type="entry name" value="fpg"/>
    <property type="match status" value="1"/>
</dbReference>
<keyword evidence="4 15" id="KW-0479">Metal-binding</keyword>
<dbReference type="EC" id="4.2.99.18" evidence="15"/>
<dbReference type="GO" id="GO:0016829">
    <property type="term" value="F:lyase activity"/>
    <property type="evidence" value="ECO:0007669"/>
    <property type="project" value="UniProtKB-KW"/>
</dbReference>
<evidence type="ECO:0000259" key="17">
    <source>
        <dbReference type="PROSITE" id="PS51068"/>
    </source>
</evidence>
<dbReference type="InterPro" id="IPR012319">
    <property type="entry name" value="FPG_cat"/>
</dbReference>
<evidence type="ECO:0000256" key="9">
    <source>
        <dbReference type="ARBA" id="ARBA00023125"/>
    </source>
</evidence>
<keyword evidence="5 15" id="KW-0227">DNA damage</keyword>
<dbReference type="SUPFAM" id="SSF57716">
    <property type="entry name" value="Glucocorticoid receptor-like (DNA-binding domain)"/>
    <property type="match status" value="1"/>
</dbReference>
<dbReference type="PROSITE" id="PS51066">
    <property type="entry name" value="ZF_FPG_2"/>
    <property type="match status" value="1"/>
</dbReference>
<feature type="binding site" evidence="15">
    <location>
        <position position="111"/>
    </location>
    <ligand>
        <name>DNA</name>
        <dbReference type="ChEBI" id="CHEBI:16991"/>
    </ligand>
</feature>
<dbReference type="InterPro" id="IPR010663">
    <property type="entry name" value="Znf_FPG/IleRS"/>
</dbReference>
<evidence type="ECO:0000256" key="12">
    <source>
        <dbReference type="ARBA" id="ARBA00023268"/>
    </source>
</evidence>
<evidence type="ECO:0000256" key="5">
    <source>
        <dbReference type="ARBA" id="ARBA00022763"/>
    </source>
</evidence>
<dbReference type="Proteomes" id="UP000182089">
    <property type="component" value="Unassembled WGS sequence"/>
</dbReference>
<feature type="domain" description="FPG-type" evidence="16">
    <location>
        <begin position="239"/>
        <end position="273"/>
    </location>
</feature>
<dbReference type="Gene3D" id="1.10.8.50">
    <property type="match status" value="1"/>
</dbReference>
<keyword evidence="10 15" id="KW-0234">DNA repair</keyword>
<feature type="active site" description="Proton donor" evidence="15">
    <location>
        <position position="3"/>
    </location>
</feature>
<gene>
    <name evidence="15" type="primary">mutM</name>
    <name evidence="15" type="synonym">fpg</name>
    <name evidence="18" type="ORF">SAMN05216431_102115</name>
</gene>
<dbReference type="NCBIfam" id="NF002211">
    <property type="entry name" value="PRK01103.1"/>
    <property type="match status" value="1"/>
</dbReference>
<keyword evidence="8 15" id="KW-0862">Zinc</keyword>
<evidence type="ECO:0000256" key="2">
    <source>
        <dbReference type="ARBA" id="ARBA00009409"/>
    </source>
</evidence>
<dbReference type="InterPro" id="IPR020629">
    <property type="entry name" value="FPG_Glyclase"/>
</dbReference>
<keyword evidence="7 15" id="KW-0378">Hydrolase</keyword>
<dbReference type="SMART" id="SM01232">
    <property type="entry name" value="H2TH"/>
    <property type="match status" value="1"/>
</dbReference>
<dbReference type="InterPro" id="IPR010979">
    <property type="entry name" value="Ribosomal_uS13-like_H2TH"/>
</dbReference>
<comment type="subunit">
    <text evidence="3 15">Monomer.</text>
</comment>
<dbReference type="EMBL" id="FOCC01000002">
    <property type="protein sequence ID" value="SEM40933.1"/>
    <property type="molecule type" value="Genomic_DNA"/>
</dbReference>
<keyword evidence="9 15" id="KW-0238">DNA-binding</keyword>
<dbReference type="InterPro" id="IPR000214">
    <property type="entry name" value="Znf_DNA_glyclase/AP_lyase"/>
</dbReference>
<feature type="domain" description="Formamidopyrimidine-DNA glycosylase catalytic" evidence="17">
    <location>
        <begin position="2"/>
        <end position="114"/>
    </location>
</feature>
<feature type="binding site" evidence="15">
    <location>
        <position position="92"/>
    </location>
    <ligand>
        <name>DNA</name>
        <dbReference type="ChEBI" id="CHEBI:16991"/>
    </ligand>
</feature>
<dbReference type="Pfam" id="PF06827">
    <property type="entry name" value="zf-FPG_IleRS"/>
    <property type="match status" value="1"/>
</dbReference>
<evidence type="ECO:0000256" key="7">
    <source>
        <dbReference type="ARBA" id="ARBA00022801"/>
    </source>
</evidence>
<name>A0ABY1A9N9_9LACO</name>
<keyword evidence="12 15" id="KW-0511">Multifunctional enzyme</keyword>
<evidence type="ECO:0000313" key="19">
    <source>
        <dbReference type="Proteomes" id="UP000182089"/>
    </source>
</evidence>
<evidence type="ECO:0000256" key="1">
    <source>
        <dbReference type="ARBA" id="ARBA00001668"/>
    </source>
</evidence>
<comment type="function">
    <text evidence="15">Involved in base excision repair of DNA damaged by oxidation or by mutagenic agents. Acts as DNA glycosylase that recognizes and removes damaged bases. Has a preference for oxidized purines, such as 7,8-dihydro-8-oxoguanine (8-oxoG). Has AP (apurinic/apyrimidinic) lyase activity and introduces nicks in the DNA strand. Cleaves the DNA backbone by beta-delta elimination to generate a single-strand break at the site of the removed base with both 3'- and 5'-phosphates.</text>
</comment>
<feature type="active site" description="Schiff-base intermediate with DNA" evidence="15">
    <location>
        <position position="2"/>
    </location>
</feature>
<evidence type="ECO:0000256" key="3">
    <source>
        <dbReference type="ARBA" id="ARBA00011245"/>
    </source>
</evidence>
<organism evidence="18 19">
    <name type="scientific">Ligilactobacillus ruminis</name>
    <dbReference type="NCBI Taxonomy" id="1623"/>
    <lineage>
        <taxon>Bacteria</taxon>
        <taxon>Bacillati</taxon>
        <taxon>Bacillota</taxon>
        <taxon>Bacilli</taxon>
        <taxon>Lactobacillales</taxon>
        <taxon>Lactobacillaceae</taxon>
        <taxon>Ligilactobacillus</taxon>
    </lineage>
</organism>
<comment type="cofactor">
    <cofactor evidence="15">
        <name>Zn(2+)</name>
        <dbReference type="ChEBI" id="CHEBI:29105"/>
    </cofactor>
    <text evidence="15">Binds 1 zinc ion per subunit.</text>
</comment>
<dbReference type="Pfam" id="PF01149">
    <property type="entry name" value="Fapy_DNA_glyco"/>
    <property type="match status" value="1"/>
</dbReference>
<comment type="catalytic activity">
    <reaction evidence="14 15">
        <text>2'-deoxyribonucleotide-(2'-deoxyribose 5'-phosphate)-2'-deoxyribonucleotide-DNA = a 3'-end 2'-deoxyribonucleotide-(2,3-dehydro-2,3-deoxyribose 5'-phosphate)-DNA + a 5'-end 5'-phospho-2'-deoxyribonucleoside-DNA + H(+)</text>
        <dbReference type="Rhea" id="RHEA:66592"/>
        <dbReference type="Rhea" id="RHEA-COMP:13180"/>
        <dbReference type="Rhea" id="RHEA-COMP:16897"/>
        <dbReference type="Rhea" id="RHEA-COMP:17067"/>
        <dbReference type="ChEBI" id="CHEBI:15378"/>
        <dbReference type="ChEBI" id="CHEBI:136412"/>
        <dbReference type="ChEBI" id="CHEBI:157695"/>
        <dbReference type="ChEBI" id="CHEBI:167181"/>
        <dbReference type="EC" id="4.2.99.18"/>
    </reaction>
</comment>
<evidence type="ECO:0000256" key="11">
    <source>
        <dbReference type="ARBA" id="ARBA00023239"/>
    </source>
</evidence>
<comment type="similarity">
    <text evidence="2 15">Belongs to the FPG family.</text>
</comment>
<dbReference type="InterPro" id="IPR035937">
    <property type="entry name" value="FPG_N"/>
</dbReference>
<evidence type="ECO:0000259" key="16">
    <source>
        <dbReference type="PROSITE" id="PS51066"/>
    </source>
</evidence>
<keyword evidence="13 15" id="KW-0326">Glycosidase</keyword>
<keyword evidence="11 15" id="KW-0456">Lyase</keyword>
<proteinExistence type="inferred from homology"/>
<reference evidence="18 19" key="1">
    <citation type="submission" date="2016-10" db="EMBL/GenBank/DDBJ databases">
        <authorList>
            <person name="Varghese N."/>
            <person name="Submissions S."/>
        </authorList>
    </citation>
    <scope>NUCLEOTIDE SEQUENCE [LARGE SCALE GENOMIC DNA]</scope>
    <source>
        <strain evidence="18 19">WC1T17</strain>
    </source>
</reference>
<dbReference type="InterPro" id="IPR015886">
    <property type="entry name" value="H2TH_FPG"/>
</dbReference>
<evidence type="ECO:0000256" key="4">
    <source>
        <dbReference type="ARBA" id="ARBA00022723"/>
    </source>
</evidence>
<protein>
    <recommendedName>
        <fullName evidence="15">Formamidopyrimidine-DNA glycosylase</fullName>
        <shortName evidence="15">Fapy-DNA glycosylase</shortName>
        <ecNumber evidence="15">3.2.2.23</ecNumber>
    </recommendedName>
    <alternativeName>
        <fullName evidence="15">DNA-(apurinic or apyrimidinic site) lyase MutM</fullName>
        <shortName evidence="15">AP lyase MutM</shortName>
        <ecNumber evidence="15">4.2.99.18</ecNumber>
    </alternativeName>
</protein>
<dbReference type="EC" id="3.2.2.23" evidence="15"/>
<dbReference type="HAMAP" id="MF_00103">
    <property type="entry name" value="Fapy_DNA_glycosyl"/>
    <property type="match status" value="1"/>
</dbReference>
<evidence type="ECO:0000256" key="15">
    <source>
        <dbReference type="HAMAP-Rule" id="MF_00103"/>
    </source>
</evidence>
<evidence type="ECO:0000256" key="14">
    <source>
        <dbReference type="ARBA" id="ARBA00044632"/>
    </source>
</evidence>
<dbReference type="SUPFAM" id="SSF46946">
    <property type="entry name" value="S13-like H2TH domain"/>
    <property type="match status" value="1"/>
</dbReference>
<feature type="active site" description="Proton donor; for beta-elimination activity" evidence="15">
    <location>
        <position position="58"/>
    </location>
</feature>